<proteinExistence type="inferred from homology"/>
<dbReference type="NCBIfam" id="TIGR02181">
    <property type="entry name" value="GRX_bact"/>
    <property type="match status" value="1"/>
</dbReference>
<dbReference type="PROSITE" id="PS51354">
    <property type="entry name" value="GLUTAREDOXIN_2"/>
    <property type="match status" value="1"/>
</dbReference>
<dbReference type="InterPro" id="IPR036249">
    <property type="entry name" value="Thioredoxin-like_sf"/>
</dbReference>
<dbReference type="RefSeq" id="WP_228847307.1">
    <property type="nucleotide sequence ID" value="NZ_JADCKQ010000001.1"/>
</dbReference>
<keyword evidence="4 7" id="KW-0249">Electron transport</keyword>
<evidence type="ECO:0000256" key="1">
    <source>
        <dbReference type="ARBA" id="ARBA00002549"/>
    </source>
</evidence>
<dbReference type="Proteomes" id="UP000640583">
    <property type="component" value="Unassembled WGS sequence"/>
</dbReference>
<feature type="domain" description="Glutaredoxin" evidence="8">
    <location>
        <begin position="5"/>
        <end position="65"/>
    </location>
</feature>
<dbReference type="GO" id="GO:0034599">
    <property type="term" value="P:cellular response to oxidative stress"/>
    <property type="evidence" value="ECO:0007669"/>
    <property type="project" value="TreeGrafter"/>
</dbReference>
<keyword evidence="10" id="KW-1185">Reference proteome</keyword>
<reference evidence="9" key="1">
    <citation type="submission" date="2020-10" db="EMBL/GenBank/DDBJ databases">
        <title>Paenihalocynthiibacter styelae gen. nov., sp. nov., isolated from stalked sea squirt Styela clava.</title>
        <authorList>
            <person name="Kim Y.-O."/>
            <person name="Yoon J.-H."/>
        </authorList>
    </citation>
    <scope>NUCLEOTIDE SEQUENCE</scope>
    <source>
        <strain evidence="9">MYP1-1</strain>
    </source>
</reference>
<comment type="function">
    <text evidence="1 7">Has a glutathione-disulfide oxidoreductase activity in the presence of NADPH and glutathione reductase. Reduces low molecular weight disulfides and proteins.</text>
</comment>
<sequence length="87" mass="9644">MQPKIVIYTKGYCPYCKATKTLLNAKGVAFLNHDITNDPDLRREMIARSNGRTTVPQIFIDDFHVGGNSELTALDRAGKLNPLLNPA</sequence>
<gene>
    <name evidence="9" type="primary">grxC</name>
    <name evidence="9" type="ORF">H1D41_01890</name>
</gene>
<dbReference type="InterPro" id="IPR014025">
    <property type="entry name" value="Glutaredoxin_subgr"/>
</dbReference>
<dbReference type="GO" id="GO:0045454">
    <property type="term" value="P:cell redox homeostasis"/>
    <property type="evidence" value="ECO:0007669"/>
    <property type="project" value="InterPro"/>
</dbReference>
<evidence type="ECO:0000256" key="2">
    <source>
        <dbReference type="ARBA" id="ARBA00007787"/>
    </source>
</evidence>
<evidence type="ECO:0000313" key="10">
    <source>
        <dbReference type="Proteomes" id="UP000640583"/>
    </source>
</evidence>
<keyword evidence="5" id="KW-1015">Disulfide bond</keyword>
<dbReference type="SUPFAM" id="SSF52833">
    <property type="entry name" value="Thioredoxin-like"/>
    <property type="match status" value="1"/>
</dbReference>
<evidence type="ECO:0000256" key="4">
    <source>
        <dbReference type="ARBA" id="ARBA00022982"/>
    </source>
</evidence>
<dbReference type="GO" id="GO:0015038">
    <property type="term" value="F:glutathione disulfide oxidoreductase activity"/>
    <property type="evidence" value="ECO:0007669"/>
    <property type="project" value="UniProtKB-UniRule"/>
</dbReference>
<comment type="caution">
    <text evidence="9">The sequence shown here is derived from an EMBL/GenBank/DDBJ whole genome shotgun (WGS) entry which is preliminary data.</text>
</comment>
<dbReference type="PANTHER" id="PTHR45694:SF18">
    <property type="entry name" value="GLUTAREDOXIN-1-RELATED"/>
    <property type="match status" value="1"/>
</dbReference>
<evidence type="ECO:0000313" key="9">
    <source>
        <dbReference type="EMBL" id="MBI1492383.1"/>
    </source>
</evidence>
<dbReference type="PRINTS" id="PR00160">
    <property type="entry name" value="GLUTAREDOXIN"/>
</dbReference>
<dbReference type="AlphaFoldDB" id="A0A8J7IHQ7"/>
<comment type="similarity">
    <text evidence="2 7">Belongs to the glutaredoxin family.</text>
</comment>
<dbReference type="InterPro" id="IPR011767">
    <property type="entry name" value="GLR_AS"/>
</dbReference>
<dbReference type="Gene3D" id="3.40.30.10">
    <property type="entry name" value="Glutaredoxin"/>
    <property type="match status" value="1"/>
</dbReference>
<evidence type="ECO:0000256" key="3">
    <source>
        <dbReference type="ARBA" id="ARBA00022448"/>
    </source>
</evidence>
<accession>A0A8J7IHQ7</accession>
<evidence type="ECO:0000256" key="5">
    <source>
        <dbReference type="ARBA" id="ARBA00023157"/>
    </source>
</evidence>
<evidence type="ECO:0000259" key="8">
    <source>
        <dbReference type="Pfam" id="PF00462"/>
    </source>
</evidence>
<evidence type="ECO:0000256" key="7">
    <source>
        <dbReference type="RuleBase" id="RU364065"/>
    </source>
</evidence>
<dbReference type="CDD" id="cd03418">
    <property type="entry name" value="GRX_GRXb_1_3_like"/>
    <property type="match status" value="1"/>
</dbReference>
<dbReference type="InterPro" id="IPR011900">
    <property type="entry name" value="GRX_bact"/>
</dbReference>
<evidence type="ECO:0000256" key="6">
    <source>
        <dbReference type="ARBA" id="ARBA00023284"/>
    </source>
</evidence>
<dbReference type="Pfam" id="PF00462">
    <property type="entry name" value="Glutaredoxin"/>
    <property type="match status" value="1"/>
</dbReference>
<dbReference type="PANTHER" id="PTHR45694">
    <property type="entry name" value="GLUTAREDOXIN 2"/>
    <property type="match status" value="1"/>
</dbReference>
<keyword evidence="6 7" id="KW-0676">Redox-active center</keyword>
<organism evidence="9 10">
    <name type="scientific">Halocynthiibacter styelae</name>
    <dbReference type="NCBI Taxonomy" id="2761955"/>
    <lineage>
        <taxon>Bacteria</taxon>
        <taxon>Pseudomonadati</taxon>
        <taxon>Pseudomonadota</taxon>
        <taxon>Alphaproteobacteria</taxon>
        <taxon>Rhodobacterales</taxon>
        <taxon>Paracoccaceae</taxon>
        <taxon>Halocynthiibacter</taxon>
    </lineage>
</organism>
<keyword evidence="7" id="KW-0963">Cytoplasm</keyword>
<dbReference type="EMBL" id="JADCKQ010000001">
    <property type="protein sequence ID" value="MBI1492383.1"/>
    <property type="molecule type" value="Genomic_DNA"/>
</dbReference>
<dbReference type="InterPro" id="IPR002109">
    <property type="entry name" value="Glutaredoxin"/>
</dbReference>
<keyword evidence="3 7" id="KW-0813">Transport</keyword>
<dbReference type="PROSITE" id="PS00195">
    <property type="entry name" value="GLUTAREDOXIN_1"/>
    <property type="match status" value="1"/>
</dbReference>
<dbReference type="GO" id="GO:0005737">
    <property type="term" value="C:cytoplasm"/>
    <property type="evidence" value="ECO:0007669"/>
    <property type="project" value="TreeGrafter"/>
</dbReference>
<protein>
    <recommendedName>
        <fullName evidence="7">Glutaredoxin</fullName>
    </recommendedName>
</protein>
<name>A0A8J7IHQ7_9RHOB</name>